<gene>
    <name evidence="2" type="ORF">HNR48_002759</name>
</gene>
<keyword evidence="3" id="KW-1185">Reference proteome</keyword>
<evidence type="ECO:0000256" key="1">
    <source>
        <dbReference type="SAM" id="SignalP"/>
    </source>
</evidence>
<reference evidence="2 3" key="1">
    <citation type="submission" date="2020-08" db="EMBL/GenBank/DDBJ databases">
        <title>Genomic Encyclopedia of Type Strains, Phase IV (KMG-IV): sequencing the most valuable type-strain genomes for metagenomic binning, comparative biology and taxonomic classification.</title>
        <authorList>
            <person name="Goeker M."/>
        </authorList>
    </citation>
    <scope>NUCLEOTIDE SEQUENCE [LARGE SCALE GENOMIC DNA]</scope>
    <source>
        <strain evidence="2 3">DSM 22368</strain>
    </source>
</reference>
<sequence>MLKAYTLRFTGALMMLLLSLGSSPSYACDESCKRAQAEERLNVRYPSYLNKRYCRDVSSQFLTTAAKSLRRYRENQLSDLHRGGMYNTRKFLVQRKEWLKECDDYLQQVSRYRVFRNAGTTKEIFTAMDNVSSILAALVNGATYVSDEGYDSLTAVSERFDRLLTLMDNHKTQMQLAGQLNID</sequence>
<proteinExistence type="predicted"/>
<protein>
    <recommendedName>
        <fullName evidence="4">DUF1311 domain-containing protein</fullName>
    </recommendedName>
</protein>
<dbReference type="AlphaFoldDB" id="A0A7X0JUH4"/>
<comment type="caution">
    <text evidence="2">The sequence shown here is derived from an EMBL/GenBank/DDBJ whole genome shotgun (WGS) entry which is preliminary data.</text>
</comment>
<dbReference type="EMBL" id="JACHHT010000002">
    <property type="protein sequence ID" value="MBB6522474.1"/>
    <property type="molecule type" value="Genomic_DNA"/>
</dbReference>
<dbReference type="InParanoid" id="A0A7X0JUH4"/>
<feature type="chain" id="PRO_5031390251" description="DUF1311 domain-containing protein" evidence="1">
    <location>
        <begin position="28"/>
        <end position="183"/>
    </location>
</feature>
<feature type="signal peptide" evidence="1">
    <location>
        <begin position="1"/>
        <end position="27"/>
    </location>
</feature>
<evidence type="ECO:0000313" key="3">
    <source>
        <dbReference type="Proteomes" id="UP000528457"/>
    </source>
</evidence>
<dbReference type="RefSeq" id="WP_166845822.1">
    <property type="nucleotide sequence ID" value="NZ_JAAONY010000002.1"/>
</dbReference>
<evidence type="ECO:0008006" key="4">
    <source>
        <dbReference type="Google" id="ProtNLM"/>
    </source>
</evidence>
<evidence type="ECO:0000313" key="2">
    <source>
        <dbReference type="EMBL" id="MBB6522474.1"/>
    </source>
</evidence>
<keyword evidence="1" id="KW-0732">Signal</keyword>
<name>A0A7X0JUH4_9GAMM</name>
<dbReference type="Proteomes" id="UP000528457">
    <property type="component" value="Unassembled WGS sequence"/>
</dbReference>
<organism evidence="2 3">
    <name type="scientific">Pseudoteredinibacter isoporae</name>
    <dbReference type="NCBI Taxonomy" id="570281"/>
    <lineage>
        <taxon>Bacteria</taxon>
        <taxon>Pseudomonadati</taxon>
        <taxon>Pseudomonadota</taxon>
        <taxon>Gammaproteobacteria</taxon>
        <taxon>Cellvibrionales</taxon>
        <taxon>Cellvibrionaceae</taxon>
        <taxon>Pseudoteredinibacter</taxon>
    </lineage>
</organism>
<accession>A0A7X0JUH4</accession>